<proteinExistence type="inferred from homology"/>
<reference evidence="11" key="1">
    <citation type="submission" date="2020-05" db="EMBL/GenBank/DDBJ databases">
        <title>Mycena genomes resolve the evolution of fungal bioluminescence.</title>
        <authorList>
            <person name="Tsai I.J."/>
        </authorList>
    </citation>
    <scope>NUCLEOTIDE SEQUENCE</scope>
    <source>
        <strain evidence="11">110903Hualien_Pintung</strain>
    </source>
</reference>
<feature type="chain" id="PRO_5034111855" evidence="10">
    <location>
        <begin position="21"/>
        <end position="910"/>
    </location>
</feature>
<gene>
    <name evidence="11" type="ORF">HMN09_01136800</name>
</gene>
<keyword evidence="7 9" id="KW-0408">Iron</keyword>
<dbReference type="AlphaFoldDB" id="A0A8H6SBK3"/>
<dbReference type="CDD" id="cd11065">
    <property type="entry name" value="CYP64-like"/>
    <property type="match status" value="1"/>
</dbReference>
<accession>A0A8H6SBK3</accession>
<comment type="cofactor">
    <cofactor evidence="1 9">
        <name>heme</name>
        <dbReference type="ChEBI" id="CHEBI:30413"/>
    </cofactor>
</comment>
<dbReference type="Gene3D" id="1.10.630.10">
    <property type="entry name" value="Cytochrome P450"/>
    <property type="match status" value="2"/>
</dbReference>
<keyword evidence="6" id="KW-0560">Oxidoreductase</keyword>
<evidence type="ECO:0000313" key="11">
    <source>
        <dbReference type="EMBL" id="KAF7295928.1"/>
    </source>
</evidence>
<protein>
    <submittedName>
        <fullName evidence="11">Cytochrome P450</fullName>
    </submittedName>
</protein>
<evidence type="ECO:0000256" key="1">
    <source>
        <dbReference type="ARBA" id="ARBA00001971"/>
    </source>
</evidence>
<dbReference type="Proteomes" id="UP000613580">
    <property type="component" value="Unassembled WGS sequence"/>
</dbReference>
<evidence type="ECO:0000256" key="2">
    <source>
        <dbReference type="ARBA" id="ARBA00005179"/>
    </source>
</evidence>
<feature type="binding site" description="axial binding residue" evidence="9">
    <location>
        <position position="840"/>
    </location>
    <ligand>
        <name>heme</name>
        <dbReference type="ChEBI" id="CHEBI:30413"/>
    </ligand>
    <ligandPart>
        <name>Fe</name>
        <dbReference type="ChEBI" id="CHEBI:18248"/>
    </ligandPart>
</feature>
<evidence type="ECO:0000256" key="5">
    <source>
        <dbReference type="ARBA" id="ARBA00022723"/>
    </source>
</evidence>
<comment type="similarity">
    <text evidence="3">Belongs to the cytochrome P450 family.</text>
</comment>
<dbReference type="PANTHER" id="PTHR46300">
    <property type="entry name" value="P450, PUTATIVE (EUROFUNG)-RELATED-RELATED"/>
    <property type="match status" value="1"/>
</dbReference>
<dbReference type="InterPro" id="IPR036396">
    <property type="entry name" value="Cyt_P450_sf"/>
</dbReference>
<keyword evidence="8" id="KW-0503">Monooxygenase</keyword>
<dbReference type="PRINTS" id="PR00463">
    <property type="entry name" value="EP450I"/>
</dbReference>
<keyword evidence="10" id="KW-0732">Signal</keyword>
<evidence type="ECO:0000256" key="7">
    <source>
        <dbReference type="ARBA" id="ARBA00023004"/>
    </source>
</evidence>
<comment type="pathway">
    <text evidence="2">Secondary metabolite biosynthesis.</text>
</comment>
<keyword evidence="5 9" id="KW-0479">Metal-binding</keyword>
<dbReference type="OrthoDB" id="2789670at2759"/>
<dbReference type="PANTHER" id="PTHR46300:SF7">
    <property type="entry name" value="P450, PUTATIVE (EUROFUNG)-RELATED"/>
    <property type="match status" value="1"/>
</dbReference>
<dbReference type="InterPro" id="IPR002401">
    <property type="entry name" value="Cyt_P450_E_grp-I"/>
</dbReference>
<name>A0A8H6SBK3_MYCCL</name>
<evidence type="ECO:0000256" key="4">
    <source>
        <dbReference type="ARBA" id="ARBA00022617"/>
    </source>
</evidence>
<keyword evidence="4 9" id="KW-0349">Heme</keyword>
<keyword evidence="12" id="KW-1185">Reference proteome</keyword>
<evidence type="ECO:0000256" key="9">
    <source>
        <dbReference type="PIRSR" id="PIRSR602401-1"/>
    </source>
</evidence>
<dbReference type="InterPro" id="IPR050364">
    <property type="entry name" value="Cytochrome_P450_fung"/>
</dbReference>
<evidence type="ECO:0000256" key="6">
    <source>
        <dbReference type="ARBA" id="ARBA00023002"/>
    </source>
</evidence>
<dbReference type="Pfam" id="PF00067">
    <property type="entry name" value="p450"/>
    <property type="match status" value="2"/>
</dbReference>
<organism evidence="11 12">
    <name type="scientific">Mycena chlorophos</name>
    <name type="common">Agaric fungus</name>
    <name type="synonym">Agaricus chlorophos</name>
    <dbReference type="NCBI Taxonomy" id="658473"/>
    <lineage>
        <taxon>Eukaryota</taxon>
        <taxon>Fungi</taxon>
        <taxon>Dikarya</taxon>
        <taxon>Basidiomycota</taxon>
        <taxon>Agaricomycotina</taxon>
        <taxon>Agaricomycetes</taxon>
        <taxon>Agaricomycetidae</taxon>
        <taxon>Agaricales</taxon>
        <taxon>Marasmiineae</taxon>
        <taxon>Mycenaceae</taxon>
        <taxon>Mycena</taxon>
    </lineage>
</organism>
<evidence type="ECO:0000256" key="8">
    <source>
        <dbReference type="ARBA" id="ARBA00023033"/>
    </source>
</evidence>
<dbReference type="GO" id="GO:0020037">
    <property type="term" value="F:heme binding"/>
    <property type="evidence" value="ECO:0007669"/>
    <property type="project" value="InterPro"/>
</dbReference>
<dbReference type="PROSITE" id="PS00086">
    <property type="entry name" value="CYTOCHROME_P450"/>
    <property type="match status" value="1"/>
</dbReference>
<dbReference type="EMBL" id="JACAZE010000018">
    <property type="protein sequence ID" value="KAF7295928.1"/>
    <property type="molecule type" value="Genomic_DNA"/>
</dbReference>
<evidence type="ECO:0000313" key="12">
    <source>
        <dbReference type="Proteomes" id="UP000613580"/>
    </source>
</evidence>
<comment type="caution">
    <text evidence="11">The sequence shown here is derived from an EMBL/GenBank/DDBJ whole genome shotgun (WGS) entry which is preliminary data.</text>
</comment>
<evidence type="ECO:0000256" key="3">
    <source>
        <dbReference type="ARBA" id="ARBA00010617"/>
    </source>
</evidence>
<dbReference type="PRINTS" id="PR00385">
    <property type="entry name" value="P450"/>
</dbReference>
<dbReference type="GO" id="GO:0016705">
    <property type="term" value="F:oxidoreductase activity, acting on paired donors, with incorporation or reduction of molecular oxygen"/>
    <property type="evidence" value="ECO:0007669"/>
    <property type="project" value="InterPro"/>
</dbReference>
<evidence type="ECO:0000256" key="10">
    <source>
        <dbReference type="SAM" id="SignalP"/>
    </source>
</evidence>
<feature type="signal peptide" evidence="10">
    <location>
        <begin position="1"/>
        <end position="20"/>
    </location>
</feature>
<dbReference type="InterPro" id="IPR017972">
    <property type="entry name" value="Cyt_P450_CS"/>
</dbReference>
<dbReference type="InterPro" id="IPR001128">
    <property type="entry name" value="Cyt_P450"/>
</dbReference>
<dbReference type="SUPFAM" id="SSF48264">
    <property type="entry name" value="Cytochrome P450"/>
    <property type="match status" value="2"/>
</dbReference>
<dbReference type="GO" id="GO:0005506">
    <property type="term" value="F:iron ion binding"/>
    <property type="evidence" value="ECO:0007669"/>
    <property type="project" value="InterPro"/>
</dbReference>
<dbReference type="GO" id="GO:0004497">
    <property type="term" value="F:monooxygenase activity"/>
    <property type="evidence" value="ECO:0007669"/>
    <property type="project" value="UniProtKB-KW"/>
</dbReference>
<sequence>MLRASTTSIALLALVPVVLWRLLKPKQLPLPPGPPRRFLTGNLHQVPKVKQWLVYADWAKTYGPIMSLKILNRTTIIITSAKVATDLLEARANIYSSRPFSWMLSRLAGNENAIFSLLSTDSRFPKYRRMLVAGLNKRAATGKYRPVLEGAVRRFLKGIAANADDYLTLLNSFSGGISLKIAYGYDVQEPIENDYFVKLIENAEGTAPSLVQNIFFVEFFPWLRFVPAWLPTAYFQRFAAAKKKILDAMVYEPNAWATKNLETNPAEASYYSEHYFAEDGTPANLSKEDAANLMWTAGAIYTGGAHTTSSGITTLLLLLSCNPAVQARVQAELDSVYPSQAFSSSFSTGGTLKGCRGVLAAQTSRVPAYLDAYVVPFSVPIRALTGFKFSVVEPGSGLGDAKTPPGSPSLPLSVMLRASTTSIALLALVPVVLWRLLKPKQLPLPPGPPRRFLTGNLHQVPKVKQWLVYADWAKTYGPIMSLKILNRTTIIITSAKVATDLLEARANIYSSRPFSWMLSRLAGNENAIFSLLSTDSRFPKYRRMLVAGLNKRAATGKYAANVDDYLTLLNSFSGGISLKIAYGYDVQEPIENDYFVKLIENAEGTAPSLVQNIFFVEFFPWLRFVPGWFPTAYFQRFAAAKKKILDAMVYEPNAWATKNLETNPTEASYYSEHYFAEDGTPANLSKADAANLMWTAGAIYTGGAHTTSSGITTLLLLLSCNPAVQARIQTELDSVVGSGRLVNSDDRASLPYVAAVIKEALRWAPPAPNGLRHATTQDDIYEGYFIPKHAIVMCDIWAITHDPEMYPDPFTFNPDRFLGESGKQQRDPYDFVFGFGRRVCPGRPLAEESIFLTISNLLAIFTLTPAVDKDGKEIDPMKGLDWRTGFVTQAQGFKFRATPRSADRLAILEA</sequence>